<protein>
    <submittedName>
        <fullName evidence="1">Uncharacterized protein</fullName>
    </submittedName>
</protein>
<proteinExistence type="predicted"/>
<reference evidence="1" key="1">
    <citation type="submission" date="2020-08" db="EMBL/GenBank/DDBJ databases">
        <title>Genomic Encyclopedia of Type Strains, Phase IV (KMG-IV): sequencing the most valuable type-strain genomes for metagenomic binning, comparative biology and taxonomic classification.</title>
        <authorList>
            <person name="Goeker M."/>
        </authorList>
    </citation>
    <scope>NUCLEOTIDE SEQUENCE [LARGE SCALE GENOMIC DNA]</scope>
    <source>
        <strain evidence="1">DSM 105040</strain>
    </source>
</reference>
<name>A0A840CNH9_9RHOB</name>
<dbReference type="EMBL" id="JACIEQ010000005">
    <property type="protein sequence ID" value="MBB4023517.1"/>
    <property type="molecule type" value="Genomic_DNA"/>
</dbReference>
<evidence type="ECO:0000313" key="1">
    <source>
        <dbReference type="EMBL" id="MBB4023517.1"/>
    </source>
</evidence>
<dbReference type="Proteomes" id="UP000585681">
    <property type="component" value="Unassembled WGS sequence"/>
</dbReference>
<organism evidence="1 2">
    <name type="scientific">Actibacterium naphthalenivorans</name>
    <dbReference type="NCBI Taxonomy" id="1614693"/>
    <lineage>
        <taxon>Bacteria</taxon>
        <taxon>Pseudomonadati</taxon>
        <taxon>Pseudomonadota</taxon>
        <taxon>Alphaproteobacteria</taxon>
        <taxon>Rhodobacterales</taxon>
        <taxon>Roseobacteraceae</taxon>
        <taxon>Actibacterium</taxon>
    </lineage>
</organism>
<comment type="caution">
    <text evidence="1">The sequence shown here is derived from an EMBL/GenBank/DDBJ whole genome shotgun (WGS) entry which is preliminary data.</text>
</comment>
<dbReference type="AlphaFoldDB" id="A0A840CNH9"/>
<sequence>MENRGKTNELSTTSISKTALLERYGDHLEGSDFNDEQAREFLGALWQIMVAFVDVGFSVKAGEKLNQNSDIGFDDVLNYLCLEDTAPETVASSNNVKKKEPR</sequence>
<evidence type="ECO:0000313" key="2">
    <source>
        <dbReference type="Proteomes" id="UP000585681"/>
    </source>
</evidence>
<gene>
    <name evidence="1" type="ORF">GGR17_003346</name>
</gene>
<keyword evidence="2" id="KW-1185">Reference proteome</keyword>
<accession>A0A840CNH9</accession>